<feature type="domain" description="SnoaL-like" evidence="2">
    <location>
        <begin position="74"/>
        <end position="171"/>
    </location>
</feature>
<keyword evidence="4" id="KW-1185">Reference proteome</keyword>
<evidence type="ECO:0000313" key="3">
    <source>
        <dbReference type="EMBL" id="ANE51593.1"/>
    </source>
</evidence>
<gene>
    <name evidence="3" type="ORF">SY85_14885</name>
</gene>
<dbReference type="InterPro" id="IPR037401">
    <property type="entry name" value="SnoaL-like"/>
</dbReference>
<feature type="region of interest" description="Disordered" evidence="1">
    <location>
        <begin position="16"/>
        <end position="38"/>
    </location>
</feature>
<protein>
    <recommendedName>
        <fullName evidence="2">SnoaL-like domain-containing protein</fullName>
    </recommendedName>
</protein>
<dbReference type="KEGG" id="fla:SY85_14885"/>
<dbReference type="Pfam" id="PF12680">
    <property type="entry name" value="SnoaL_2"/>
    <property type="match status" value="1"/>
</dbReference>
<proteinExistence type="predicted"/>
<dbReference type="Proteomes" id="UP000077177">
    <property type="component" value="Chromosome"/>
</dbReference>
<reference evidence="4" key="1">
    <citation type="submission" date="2015-01" db="EMBL/GenBank/DDBJ databases">
        <title>Flavisolibacter sp./LCS9/ whole genome sequencing.</title>
        <authorList>
            <person name="Kim M.K."/>
            <person name="Srinivasan S."/>
            <person name="Lee J.-J."/>
        </authorList>
    </citation>
    <scope>NUCLEOTIDE SEQUENCE [LARGE SCALE GENOMIC DNA]</scope>
    <source>
        <strain evidence="4">LCS9</strain>
    </source>
</reference>
<dbReference type="Gene3D" id="3.10.450.50">
    <property type="match status" value="1"/>
</dbReference>
<accession>A0A172TXT8</accession>
<reference evidence="3 4" key="2">
    <citation type="journal article" date="2016" name="Int. J. Syst. Evol. Microbiol.">
        <title>Flavisolibacter tropicus sp. nov., isolated from tropical soil.</title>
        <authorList>
            <person name="Lee J.J."/>
            <person name="Kang M.S."/>
            <person name="Kim G.S."/>
            <person name="Lee C.S."/>
            <person name="Lim S."/>
            <person name="Lee J."/>
            <person name="Roh S.H."/>
            <person name="Kang H."/>
            <person name="Ha J.M."/>
            <person name="Bae S."/>
            <person name="Jung H.Y."/>
            <person name="Kim M.K."/>
        </authorList>
    </citation>
    <scope>NUCLEOTIDE SEQUENCE [LARGE SCALE GENOMIC DNA]</scope>
    <source>
        <strain evidence="3 4">LCS9</strain>
    </source>
</reference>
<dbReference type="SUPFAM" id="SSF54427">
    <property type="entry name" value="NTF2-like"/>
    <property type="match status" value="1"/>
</dbReference>
<evidence type="ECO:0000259" key="2">
    <source>
        <dbReference type="Pfam" id="PF12680"/>
    </source>
</evidence>
<evidence type="ECO:0000313" key="4">
    <source>
        <dbReference type="Proteomes" id="UP000077177"/>
    </source>
</evidence>
<dbReference type="InterPro" id="IPR032710">
    <property type="entry name" value="NTF2-like_dom_sf"/>
</dbReference>
<evidence type="ECO:0000256" key="1">
    <source>
        <dbReference type="SAM" id="MobiDB-lite"/>
    </source>
</evidence>
<name>A0A172TXT8_9BACT</name>
<dbReference type="EMBL" id="CP011390">
    <property type="protein sequence ID" value="ANE51593.1"/>
    <property type="molecule type" value="Genomic_DNA"/>
</dbReference>
<sequence>MVLFLLVSIPLMAQKKSKKKNAETQPTMTDTTMQGGGGGMAEAGAFPYTADYSSKFTMGNPEHARMVLSMWKDYDNNTFDRSAAMLADTVMFQAPNGMVIRGKDSVLNSVKQFRGQFSSVKSTVDAWVPMHSTDRNEDWVLIWGTENDTNASGSTTNVIHEIWRVNRDGKIDFIRQYTAKPPVQ</sequence>
<feature type="compositionally biased region" description="Low complexity" evidence="1">
    <location>
        <begin position="23"/>
        <end position="33"/>
    </location>
</feature>
<dbReference type="AlphaFoldDB" id="A0A172TXT8"/>
<organism evidence="3 4">
    <name type="scientific">Flavisolibacter tropicus</name>
    <dbReference type="NCBI Taxonomy" id="1492898"/>
    <lineage>
        <taxon>Bacteria</taxon>
        <taxon>Pseudomonadati</taxon>
        <taxon>Bacteroidota</taxon>
        <taxon>Chitinophagia</taxon>
        <taxon>Chitinophagales</taxon>
        <taxon>Chitinophagaceae</taxon>
        <taxon>Flavisolibacter</taxon>
    </lineage>
</organism>